<reference evidence="1 2" key="1">
    <citation type="journal article" date="2022" name="Front. Microbiol.">
        <title>High genomic differentiation and limited gene flow indicate recent cryptic speciation within the genus Laspinema (cyanobacteria).</title>
        <authorList>
            <person name="Stanojkovic A."/>
            <person name="Skoupy S."/>
            <person name="Skaloud P."/>
            <person name="Dvorak P."/>
        </authorList>
    </citation>
    <scope>NUCLEOTIDE SEQUENCE [LARGE SCALE GENOMIC DNA]</scope>
    <source>
        <strain evidence="1 2">D2a</strain>
    </source>
</reference>
<name>A0ABT2MNT9_9CYAN</name>
<dbReference type="Proteomes" id="UP001525890">
    <property type="component" value="Unassembled WGS sequence"/>
</dbReference>
<evidence type="ECO:0000313" key="1">
    <source>
        <dbReference type="EMBL" id="MCT7966400.1"/>
    </source>
</evidence>
<proteinExistence type="predicted"/>
<evidence type="ECO:0000313" key="2">
    <source>
        <dbReference type="Proteomes" id="UP001525890"/>
    </source>
</evidence>
<keyword evidence="2" id="KW-1185">Reference proteome</keyword>
<gene>
    <name evidence="1" type="ORF">NG799_08650</name>
</gene>
<protein>
    <submittedName>
        <fullName evidence="1">Uncharacterized protein</fullName>
    </submittedName>
</protein>
<dbReference type="EMBL" id="JAMXFF010000010">
    <property type="protein sequence ID" value="MCT7966400.1"/>
    <property type="molecule type" value="Genomic_DNA"/>
</dbReference>
<dbReference type="RefSeq" id="WP_368006044.1">
    <property type="nucleotide sequence ID" value="NZ_JAMXFF010000010.1"/>
</dbReference>
<accession>A0ABT2MNT9</accession>
<sequence>MRLASVLSLGDGADAGLDLWLLWRCDRPLKTPSSGFCGASVQAAVSWVDRDCIRFAIAL</sequence>
<comment type="caution">
    <text evidence="1">The sequence shown here is derived from an EMBL/GenBank/DDBJ whole genome shotgun (WGS) entry which is preliminary data.</text>
</comment>
<organism evidence="1 2">
    <name type="scientific">Laspinema palackyanum D2a</name>
    <dbReference type="NCBI Taxonomy" id="2953684"/>
    <lineage>
        <taxon>Bacteria</taxon>
        <taxon>Bacillati</taxon>
        <taxon>Cyanobacteriota</taxon>
        <taxon>Cyanophyceae</taxon>
        <taxon>Oscillatoriophycideae</taxon>
        <taxon>Oscillatoriales</taxon>
        <taxon>Laspinemataceae</taxon>
        <taxon>Laspinema</taxon>
        <taxon>Laspinema palackyanum</taxon>
    </lineage>
</organism>